<comment type="caution">
    <text evidence="2">The sequence shown here is derived from an EMBL/GenBank/DDBJ whole genome shotgun (WGS) entry which is preliminary data.</text>
</comment>
<dbReference type="EMBL" id="RCNT01000003">
    <property type="protein sequence ID" value="RMA42665.1"/>
    <property type="molecule type" value="Genomic_DNA"/>
</dbReference>
<reference evidence="2 3" key="1">
    <citation type="submission" date="2018-10" db="EMBL/GenBank/DDBJ databases">
        <authorList>
            <person name="Jung H.S."/>
            <person name="Jeon C.O."/>
        </authorList>
    </citation>
    <scope>NUCLEOTIDE SEQUENCE [LARGE SCALE GENOMIC DNA]</scope>
    <source>
        <strain evidence="2 3">MA-7-27</strain>
    </source>
</reference>
<keyword evidence="3" id="KW-1185">Reference proteome</keyword>
<dbReference type="Proteomes" id="UP000281343">
    <property type="component" value="Unassembled WGS sequence"/>
</dbReference>
<feature type="region of interest" description="Disordered" evidence="1">
    <location>
        <begin position="50"/>
        <end position="96"/>
    </location>
</feature>
<dbReference type="InterPro" id="IPR006311">
    <property type="entry name" value="TAT_signal"/>
</dbReference>
<evidence type="ECO:0000313" key="2">
    <source>
        <dbReference type="EMBL" id="RMA42665.1"/>
    </source>
</evidence>
<organism evidence="2 3">
    <name type="scientific">Rhodophyticola porphyridii</name>
    <dbReference type="NCBI Taxonomy" id="1852017"/>
    <lineage>
        <taxon>Bacteria</taxon>
        <taxon>Pseudomonadati</taxon>
        <taxon>Pseudomonadota</taxon>
        <taxon>Alphaproteobacteria</taxon>
        <taxon>Rhodobacterales</taxon>
        <taxon>Roseobacteraceae</taxon>
        <taxon>Rhodophyticola</taxon>
    </lineage>
</organism>
<name>A0A3L9Y5C7_9RHOB</name>
<evidence type="ECO:0008006" key="4">
    <source>
        <dbReference type="Google" id="ProtNLM"/>
    </source>
</evidence>
<dbReference type="AlphaFoldDB" id="A0A3L9Y5C7"/>
<dbReference type="OrthoDB" id="7860626at2"/>
<feature type="compositionally biased region" description="Gly residues" evidence="1">
    <location>
        <begin position="87"/>
        <end position="96"/>
    </location>
</feature>
<evidence type="ECO:0000313" key="3">
    <source>
        <dbReference type="Proteomes" id="UP000281343"/>
    </source>
</evidence>
<sequence>MSKKLKQNTNSLADSDISTQRRAGRRGFLGLMALGGAAVTVVGSANQAQAADVDNGQWTDSGSCPRGSGGIFTGVTDSDNGAITDQGGYGRGAPYC</sequence>
<evidence type="ECO:0000256" key="1">
    <source>
        <dbReference type="SAM" id="MobiDB-lite"/>
    </source>
</evidence>
<protein>
    <recommendedName>
        <fullName evidence="4">Twin-arginine translocation signal domain-containing protein</fullName>
    </recommendedName>
</protein>
<proteinExistence type="predicted"/>
<gene>
    <name evidence="2" type="ORF">D9R08_07680</name>
</gene>
<dbReference type="RefSeq" id="WP_121897450.1">
    <property type="nucleotide sequence ID" value="NZ_RCNT01000003.1"/>
</dbReference>
<dbReference type="PROSITE" id="PS51318">
    <property type="entry name" value="TAT"/>
    <property type="match status" value="1"/>
</dbReference>
<accession>A0A3L9Y5C7</accession>